<dbReference type="NCBIfam" id="TIGR00072">
    <property type="entry name" value="hydrog_prot"/>
    <property type="match status" value="1"/>
</dbReference>
<dbReference type="AlphaFoldDB" id="A0A1I1XZN7"/>
<evidence type="ECO:0000256" key="4">
    <source>
        <dbReference type="ARBA" id="ARBA00022801"/>
    </source>
</evidence>
<dbReference type="SUPFAM" id="SSF53163">
    <property type="entry name" value="HybD-like"/>
    <property type="match status" value="1"/>
</dbReference>
<dbReference type="GO" id="GO:0016485">
    <property type="term" value="P:protein processing"/>
    <property type="evidence" value="ECO:0007669"/>
    <property type="project" value="TreeGrafter"/>
</dbReference>
<sequence>MIAVVGCGNPVRQDDGAGPEVIRLLKTRGLVGPHVKLLDAGTDGMSVMFAARGCTSLIIVDAVRAGSEDGAIYEVPGAELERPHEPGLNLHDFRWNAALHAGRQIFRDAFPRDVTVLLIAASRLDFGIGLSESVSVAARTVAGRIEDAIAARLRAAEHE</sequence>
<dbReference type="Proteomes" id="UP000325289">
    <property type="component" value="Unassembled WGS sequence"/>
</dbReference>
<accession>A0A1I1XZN7</accession>
<proteinExistence type="inferred from homology"/>
<organism evidence="5 6">
    <name type="scientific">Roseivivax sediminis</name>
    <dbReference type="NCBI Taxonomy" id="936889"/>
    <lineage>
        <taxon>Bacteria</taxon>
        <taxon>Pseudomonadati</taxon>
        <taxon>Pseudomonadota</taxon>
        <taxon>Alphaproteobacteria</taxon>
        <taxon>Rhodobacterales</taxon>
        <taxon>Roseobacteraceae</taxon>
        <taxon>Roseivivax</taxon>
    </lineage>
</organism>
<keyword evidence="4" id="KW-0378">Hydrolase</keyword>
<dbReference type="PANTHER" id="PTHR30302">
    <property type="entry name" value="HYDROGENASE 1 MATURATION PROTEASE"/>
    <property type="match status" value="1"/>
</dbReference>
<dbReference type="Gene3D" id="3.40.50.1450">
    <property type="entry name" value="HybD-like"/>
    <property type="match status" value="1"/>
</dbReference>
<dbReference type="RefSeq" id="WP_149755990.1">
    <property type="nucleotide sequence ID" value="NZ_FOMS01000006.1"/>
</dbReference>
<keyword evidence="3" id="KW-0064">Aspartyl protease</keyword>
<dbReference type="Pfam" id="PF01750">
    <property type="entry name" value="HycI"/>
    <property type="match status" value="1"/>
</dbReference>
<dbReference type="PRINTS" id="PR00446">
    <property type="entry name" value="HYDRGNUPTAKE"/>
</dbReference>
<dbReference type="InterPro" id="IPR000671">
    <property type="entry name" value="Peptidase_A31"/>
</dbReference>
<dbReference type="EMBL" id="FOMS01000006">
    <property type="protein sequence ID" value="SFE11273.1"/>
    <property type="molecule type" value="Genomic_DNA"/>
</dbReference>
<dbReference type="GO" id="GO:0004190">
    <property type="term" value="F:aspartic-type endopeptidase activity"/>
    <property type="evidence" value="ECO:0007669"/>
    <property type="project" value="UniProtKB-KW"/>
</dbReference>
<dbReference type="InterPro" id="IPR023430">
    <property type="entry name" value="Pept_HybD-like_dom_sf"/>
</dbReference>
<keyword evidence="2 5" id="KW-0645">Protease</keyword>
<evidence type="ECO:0000256" key="3">
    <source>
        <dbReference type="ARBA" id="ARBA00022750"/>
    </source>
</evidence>
<evidence type="ECO:0000313" key="5">
    <source>
        <dbReference type="EMBL" id="SFE11273.1"/>
    </source>
</evidence>
<protein>
    <submittedName>
        <fullName evidence="5">Hydrogenase maturation protease</fullName>
    </submittedName>
</protein>
<reference evidence="5 6" key="1">
    <citation type="submission" date="2016-10" db="EMBL/GenBank/DDBJ databases">
        <authorList>
            <person name="Varghese N."/>
            <person name="Submissions S."/>
        </authorList>
    </citation>
    <scope>NUCLEOTIDE SEQUENCE [LARGE SCALE GENOMIC DNA]</scope>
    <source>
        <strain evidence="6">YIM D21,KCTC 23444,ACCC 10710</strain>
    </source>
</reference>
<evidence type="ECO:0000313" key="6">
    <source>
        <dbReference type="Proteomes" id="UP000325289"/>
    </source>
</evidence>
<evidence type="ECO:0000256" key="2">
    <source>
        <dbReference type="ARBA" id="ARBA00022670"/>
    </source>
</evidence>
<evidence type="ECO:0000256" key="1">
    <source>
        <dbReference type="ARBA" id="ARBA00006814"/>
    </source>
</evidence>
<gene>
    <name evidence="5" type="ORF">SAMN04515678_106164</name>
</gene>
<dbReference type="OrthoDB" id="9792731at2"/>
<dbReference type="PANTHER" id="PTHR30302:SF1">
    <property type="entry name" value="HYDROGENASE 2 MATURATION PROTEASE"/>
    <property type="match status" value="1"/>
</dbReference>
<comment type="similarity">
    <text evidence="1">Belongs to the peptidase A31 family.</text>
</comment>
<keyword evidence="6" id="KW-1185">Reference proteome</keyword>
<dbReference type="GO" id="GO:0008047">
    <property type="term" value="F:enzyme activator activity"/>
    <property type="evidence" value="ECO:0007669"/>
    <property type="project" value="InterPro"/>
</dbReference>
<name>A0A1I1XZN7_9RHOB</name>